<accession>A0A8K0TNS9</accession>
<dbReference type="OrthoDB" id="3946749at2759"/>
<keyword evidence="3" id="KW-1185">Reference proteome</keyword>
<proteinExistence type="predicted"/>
<feature type="compositionally biased region" description="Basic and acidic residues" evidence="1">
    <location>
        <begin position="33"/>
        <end position="43"/>
    </location>
</feature>
<feature type="compositionally biased region" description="Basic and acidic residues" evidence="1">
    <location>
        <begin position="132"/>
        <end position="152"/>
    </location>
</feature>
<feature type="compositionally biased region" description="Basic and acidic residues" evidence="1">
    <location>
        <begin position="12"/>
        <end position="22"/>
    </location>
</feature>
<protein>
    <submittedName>
        <fullName evidence="2">Uncharacterized protein</fullName>
    </submittedName>
</protein>
<comment type="caution">
    <text evidence="2">The sequence shown here is derived from an EMBL/GenBank/DDBJ whole genome shotgun (WGS) entry which is preliminary data.</text>
</comment>
<evidence type="ECO:0000256" key="1">
    <source>
        <dbReference type="SAM" id="MobiDB-lite"/>
    </source>
</evidence>
<gene>
    <name evidence="2" type="ORF">B0T11DRAFT_268891</name>
</gene>
<name>A0A8K0TNS9_9PEZI</name>
<dbReference type="Proteomes" id="UP000813385">
    <property type="component" value="Unassembled WGS sequence"/>
</dbReference>
<dbReference type="AlphaFoldDB" id="A0A8K0TNS9"/>
<dbReference type="InterPro" id="IPR022124">
    <property type="entry name" value="DUF3659"/>
</dbReference>
<feature type="compositionally biased region" description="Polar residues" evidence="1">
    <location>
        <begin position="23"/>
        <end position="32"/>
    </location>
</feature>
<sequence>MQMPAPASPHGSDPDSTQHARSESPSGIQDSHMTSRKDSHEVVDGQDQQGPKEQSSGSSAASTRPKLPRLNSSSRAPPSNLGAREEPSPEQEEDGNAPQSPSKPSLVQSSAPQGPGSPFNIRQSQEIPIPMRDGRPSSRARSDSDAYSRTDTNESTPTPRGSPSLKSKSDSDGQNPTIQIPKVTPLSSGLNLPPNLAELAEGLEDKYIDEFGNVLDWDGEVLGRVEGDLPSMVGRPVSATGEVMTEEGEVVGYVVENEAIEPPPPTPQPIHGMGEGLKVDHMGNILDAGNKIIGHFNSEMLGKDVEIGGGSPRNRANGPHRGPHNCSCGNKAPPQPKPTAAPSPSEIYLDVKSTNDGVQLIIKIPTVFNGGNGQNIHISTG</sequence>
<evidence type="ECO:0000313" key="2">
    <source>
        <dbReference type="EMBL" id="KAH7374622.1"/>
    </source>
</evidence>
<feature type="region of interest" description="Disordered" evidence="1">
    <location>
        <begin position="304"/>
        <end position="345"/>
    </location>
</feature>
<reference evidence="2" key="1">
    <citation type="journal article" date="2021" name="Nat. Commun.">
        <title>Genetic determinants of endophytism in the Arabidopsis root mycobiome.</title>
        <authorList>
            <person name="Mesny F."/>
            <person name="Miyauchi S."/>
            <person name="Thiergart T."/>
            <person name="Pickel B."/>
            <person name="Atanasova L."/>
            <person name="Karlsson M."/>
            <person name="Huettel B."/>
            <person name="Barry K.W."/>
            <person name="Haridas S."/>
            <person name="Chen C."/>
            <person name="Bauer D."/>
            <person name="Andreopoulos W."/>
            <person name="Pangilinan J."/>
            <person name="LaButti K."/>
            <person name="Riley R."/>
            <person name="Lipzen A."/>
            <person name="Clum A."/>
            <person name="Drula E."/>
            <person name="Henrissat B."/>
            <person name="Kohler A."/>
            <person name="Grigoriev I.V."/>
            <person name="Martin F.M."/>
            <person name="Hacquard S."/>
        </authorList>
    </citation>
    <scope>NUCLEOTIDE SEQUENCE</scope>
    <source>
        <strain evidence="2">MPI-CAGE-AT-0016</strain>
    </source>
</reference>
<dbReference type="Pfam" id="PF12396">
    <property type="entry name" value="DUF3659"/>
    <property type="match status" value="1"/>
</dbReference>
<evidence type="ECO:0000313" key="3">
    <source>
        <dbReference type="Proteomes" id="UP000813385"/>
    </source>
</evidence>
<feature type="region of interest" description="Disordered" evidence="1">
    <location>
        <begin position="1"/>
        <end position="191"/>
    </location>
</feature>
<feature type="compositionally biased region" description="Polar residues" evidence="1">
    <location>
        <begin position="97"/>
        <end position="112"/>
    </location>
</feature>
<feature type="compositionally biased region" description="Polar residues" evidence="1">
    <location>
        <begin position="153"/>
        <end position="178"/>
    </location>
</feature>
<dbReference type="EMBL" id="JAGPXD010000001">
    <property type="protein sequence ID" value="KAH7374622.1"/>
    <property type="molecule type" value="Genomic_DNA"/>
</dbReference>
<feature type="compositionally biased region" description="Polar residues" evidence="1">
    <location>
        <begin position="46"/>
        <end position="62"/>
    </location>
</feature>
<organism evidence="2 3">
    <name type="scientific">Plectosphaerella cucumerina</name>
    <dbReference type="NCBI Taxonomy" id="40658"/>
    <lineage>
        <taxon>Eukaryota</taxon>
        <taxon>Fungi</taxon>
        <taxon>Dikarya</taxon>
        <taxon>Ascomycota</taxon>
        <taxon>Pezizomycotina</taxon>
        <taxon>Sordariomycetes</taxon>
        <taxon>Hypocreomycetidae</taxon>
        <taxon>Glomerellales</taxon>
        <taxon>Plectosphaerellaceae</taxon>
        <taxon>Plectosphaerella</taxon>
    </lineage>
</organism>